<dbReference type="HAMAP" id="MF_01521">
    <property type="entry name" value="MntP_pump"/>
    <property type="match status" value="1"/>
</dbReference>
<feature type="transmembrane region" description="Helical" evidence="8">
    <location>
        <begin position="109"/>
        <end position="130"/>
    </location>
</feature>
<comment type="subcellular location">
    <subcellularLocation>
        <location evidence="8">Cell membrane</location>
        <topology evidence="8">Multi-pass membrane protein</topology>
    </subcellularLocation>
</comment>
<dbReference type="RefSeq" id="WP_026010457.1">
    <property type="nucleotide sequence ID" value="NZ_VLJS01000041.1"/>
</dbReference>
<keyword evidence="2 8" id="KW-1003">Cell membrane</keyword>
<proteinExistence type="inferred from homology"/>
<dbReference type="EMBL" id="VLJS01000041">
    <property type="protein sequence ID" value="TWH16044.1"/>
    <property type="molecule type" value="Genomic_DNA"/>
</dbReference>
<dbReference type="PANTHER" id="PTHR35529">
    <property type="entry name" value="MANGANESE EFFLUX PUMP MNTP-RELATED"/>
    <property type="match status" value="1"/>
</dbReference>
<dbReference type="PANTHER" id="PTHR35529:SF1">
    <property type="entry name" value="MANGANESE EFFLUX PUMP MNTP-RELATED"/>
    <property type="match status" value="1"/>
</dbReference>
<evidence type="ECO:0000313" key="11">
    <source>
        <dbReference type="Proteomes" id="UP000321583"/>
    </source>
</evidence>
<feature type="transmembrane region" description="Helical" evidence="8">
    <location>
        <begin position="169"/>
        <end position="187"/>
    </location>
</feature>
<organism evidence="10 11">
    <name type="scientific">Pseudoxanthomonas taiwanensis J19</name>
    <dbReference type="NCBI Taxonomy" id="935569"/>
    <lineage>
        <taxon>Bacteria</taxon>
        <taxon>Pseudomonadati</taxon>
        <taxon>Pseudomonadota</taxon>
        <taxon>Gammaproteobacteria</taxon>
        <taxon>Lysobacterales</taxon>
        <taxon>Lysobacteraceae</taxon>
        <taxon>Pseudoxanthomonas</taxon>
    </lineage>
</organism>
<protein>
    <recommendedName>
        <fullName evidence="8">Putative manganese efflux pump MntP</fullName>
    </recommendedName>
</protein>
<evidence type="ECO:0000256" key="7">
    <source>
        <dbReference type="ARBA" id="ARBA00023211"/>
    </source>
</evidence>
<keyword evidence="1 8" id="KW-0813">Transport</keyword>
<dbReference type="GO" id="GO:0005886">
    <property type="term" value="C:plasma membrane"/>
    <property type="evidence" value="ECO:0007669"/>
    <property type="project" value="UniProtKB-SubCell"/>
</dbReference>
<feature type="transmembrane region" description="Helical" evidence="8">
    <location>
        <begin position="71"/>
        <end position="89"/>
    </location>
</feature>
<dbReference type="AlphaFoldDB" id="A0A562E2V2"/>
<dbReference type="Pfam" id="PF02659">
    <property type="entry name" value="Mntp"/>
    <property type="match status" value="1"/>
</dbReference>
<gene>
    <name evidence="8" type="primary">mntP</name>
    <name evidence="10" type="ORF">L613_001400000310</name>
</gene>
<keyword evidence="11" id="KW-1185">Reference proteome</keyword>
<keyword evidence="5 8" id="KW-0406">Ion transport</keyword>
<evidence type="ECO:0000256" key="3">
    <source>
        <dbReference type="ARBA" id="ARBA00022692"/>
    </source>
</evidence>
<dbReference type="OrthoDB" id="9811590at2"/>
<reference evidence="10 11" key="1">
    <citation type="submission" date="2019-07" db="EMBL/GenBank/DDBJ databases">
        <title>Genome sequencing of lignin-degrading bacterial isolates.</title>
        <authorList>
            <person name="Gladden J."/>
        </authorList>
    </citation>
    <scope>NUCLEOTIDE SEQUENCE [LARGE SCALE GENOMIC DNA]</scope>
    <source>
        <strain evidence="10 11">J19</strain>
    </source>
</reference>
<evidence type="ECO:0000256" key="8">
    <source>
        <dbReference type="HAMAP-Rule" id="MF_01521"/>
    </source>
</evidence>
<evidence type="ECO:0000313" key="10">
    <source>
        <dbReference type="EMBL" id="TWH16044.1"/>
    </source>
</evidence>
<comment type="function">
    <text evidence="8">Probably functions as a manganese efflux pump.</text>
</comment>
<evidence type="ECO:0000256" key="1">
    <source>
        <dbReference type="ARBA" id="ARBA00022448"/>
    </source>
</evidence>
<feature type="chain" id="PRO_5021736503" description="Putative manganese efflux pump MntP" evidence="9">
    <location>
        <begin position="20"/>
        <end position="191"/>
    </location>
</feature>
<sequence length="191" mass="19917">MRPLSILMIGLAMSTDAFAAAVGKGAAMQRPGIGLALRTGLLFGVIEGITPVIGWLLGIAAARYITAWDHWIAFALLVLLGLHMIWHGIHPDDDEDGENPARRHGFWNMALLALGTSIDAMAVGVSLAFLDAPIAVVALVIGLCTMVMVTIGILLGRVFGALVGRRAELAGGIVMIVIGATILHEHLGGAA</sequence>
<accession>A0A562E2V2</accession>
<keyword evidence="4 8" id="KW-1133">Transmembrane helix</keyword>
<comment type="similarity">
    <text evidence="8">Belongs to the MntP (TC 9.B.29) family.</text>
</comment>
<feature type="transmembrane region" description="Helical" evidence="8">
    <location>
        <begin position="137"/>
        <end position="163"/>
    </location>
</feature>
<dbReference type="GO" id="GO:0005384">
    <property type="term" value="F:manganese ion transmembrane transporter activity"/>
    <property type="evidence" value="ECO:0007669"/>
    <property type="project" value="UniProtKB-UniRule"/>
</dbReference>
<feature type="signal peptide" evidence="9">
    <location>
        <begin position="1"/>
        <end position="19"/>
    </location>
</feature>
<evidence type="ECO:0000256" key="4">
    <source>
        <dbReference type="ARBA" id="ARBA00022989"/>
    </source>
</evidence>
<keyword evidence="6 8" id="KW-0472">Membrane</keyword>
<keyword evidence="3 8" id="KW-0812">Transmembrane</keyword>
<evidence type="ECO:0000256" key="6">
    <source>
        <dbReference type="ARBA" id="ARBA00023136"/>
    </source>
</evidence>
<keyword evidence="9" id="KW-0732">Signal</keyword>
<name>A0A562E2V2_9GAMM</name>
<dbReference type="Proteomes" id="UP000321583">
    <property type="component" value="Unassembled WGS sequence"/>
</dbReference>
<comment type="caution">
    <text evidence="10">The sequence shown here is derived from an EMBL/GenBank/DDBJ whole genome shotgun (WGS) entry which is preliminary data.</text>
</comment>
<evidence type="ECO:0000256" key="2">
    <source>
        <dbReference type="ARBA" id="ARBA00022475"/>
    </source>
</evidence>
<dbReference type="InterPro" id="IPR003810">
    <property type="entry name" value="Mntp/YtaF"/>
</dbReference>
<evidence type="ECO:0000256" key="5">
    <source>
        <dbReference type="ARBA" id="ARBA00023065"/>
    </source>
</evidence>
<evidence type="ECO:0000256" key="9">
    <source>
        <dbReference type="SAM" id="SignalP"/>
    </source>
</evidence>
<dbReference type="InterPro" id="IPR022929">
    <property type="entry name" value="Put_MntP"/>
</dbReference>
<feature type="transmembrane region" description="Helical" evidence="8">
    <location>
        <begin position="35"/>
        <end position="59"/>
    </location>
</feature>
<keyword evidence="7 8" id="KW-0464">Manganese</keyword>